<evidence type="ECO:0000313" key="3">
    <source>
        <dbReference type="Proteomes" id="UP000812966"/>
    </source>
</evidence>
<organism evidence="2 3">
    <name type="scientific">Filobasidium floriforme</name>
    <dbReference type="NCBI Taxonomy" id="5210"/>
    <lineage>
        <taxon>Eukaryota</taxon>
        <taxon>Fungi</taxon>
        <taxon>Dikarya</taxon>
        <taxon>Basidiomycota</taxon>
        <taxon>Agaricomycotina</taxon>
        <taxon>Tremellomycetes</taxon>
        <taxon>Filobasidiales</taxon>
        <taxon>Filobasidiaceae</taxon>
        <taxon>Filobasidium</taxon>
    </lineage>
</organism>
<evidence type="ECO:0000256" key="1">
    <source>
        <dbReference type="ARBA" id="ARBA00023002"/>
    </source>
</evidence>
<reference evidence="2" key="1">
    <citation type="submission" date="2020-04" db="EMBL/GenBank/DDBJ databases">
        <title>Analysis of mating type loci in Filobasidium floriforme.</title>
        <authorList>
            <person name="Nowrousian M."/>
        </authorList>
    </citation>
    <scope>NUCLEOTIDE SEQUENCE</scope>
    <source>
        <strain evidence="2">CBS 6242</strain>
    </source>
</reference>
<keyword evidence="1" id="KW-0560">Oxidoreductase</keyword>
<dbReference type="Gene3D" id="3.40.50.720">
    <property type="entry name" value="NAD(P)-binding Rossmann-like Domain"/>
    <property type="match status" value="1"/>
</dbReference>
<proteinExistence type="predicted"/>
<dbReference type="AlphaFoldDB" id="A0A8K0JHP4"/>
<sequence length="341" mass="37381">MKFSSTKFVKSQFRTLPEVDSFLPDLSGRTVIVTGANTGLGFECAKALTHRNPARMILAVRNTIAGEAAAREIVRTNPPGVKTVPEVWKLDLSSLASVTDFGQRADKELNRLDIVVSNAGICTEVFELTADGFESSYQVNNIANSLLAVLLIPLLLRTADTPLGNRTQREFKPHLSVVTSELHHHVGGRLPGYRKDSGKVRNYFTEREYFRPNQRYSETKAVNVLNVHTLSQLAGDKIIINIINPGFCHSELLRNQKGALGFFNGLMKEMMGRKTEVGARNLSWGATQATPPGAYVGDCGISEPSDLVLSPDGQKAGREIWNEMKSIWATRVGVDADALLG</sequence>
<dbReference type="EMBL" id="JABELV010000130">
    <property type="protein sequence ID" value="KAG7529938.1"/>
    <property type="molecule type" value="Genomic_DNA"/>
</dbReference>
<dbReference type="GO" id="GO:0016491">
    <property type="term" value="F:oxidoreductase activity"/>
    <property type="evidence" value="ECO:0007669"/>
    <property type="project" value="UniProtKB-KW"/>
</dbReference>
<dbReference type="InterPro" id="IPR036291">
    <property type="entry name" value="NAD(P)-bd_dom_sf"/>
</dbReference>
<name>A0A8K0JHP4_9TREE</name>
<gene>
    <name evidence="2" type="ORF">FFLO_05294</name>
</gene>
<dbReference type="Proteomes" id="UP000812966">
    <property type="component" value="Unassembled WGS sequence"/>
</dbReference>
<protein>
    <submittedName>
        <fullName evidence="2">Uncharacterized protein</fullName>
    </submittedName>
</protein>
<dbReference type="PANTHER" id="PTHR43157">
    <property type="entry name" value="PHOSPHATIDYLINOSITOL-GLYCAN BIOSYNTHESIS CLASS F PROTEIN-RELATED"/>
    <property type="match status" value="1"/>
</dbReference>
<dbReference type="SUPFAM" id="SSF51735">
    <property type="entry name" value="NAD(P)-binding Rossmann-fold domains"/>
    <property type="match status" value="1"/>
</dbReference>
<accession>A0A8K0JHP4</accession>
<dbReference type="PRINTS" id="PR00081">
    <property type="entry name" value="GDHRDH"/>
</dbReference>
<comment type="caution">
    <text evidence="2">The sequence shown here is derived from an EMBL/GenBank/DDBJ whole genome shotgun (WGS) entry which is preliminary data.</text>
</comment>
<dbReference type="PANTHER" id="PTHR43157:SF31">
    <property type="entry name" value="PHOSPHATIDYLINOSITOL-GLYCAN BIOSYNTHESIS CLASS F PROTEIN"/>
    <property type="match status" value="1"/>
</dbReference>
<keyword evidence="3" id="KW-1185">Reference proteome</keyword>
<evidence type="ECO:0000313" key="2">
    <source>
        <dbReference type="EMBL" id="KAG7529938.1"/>
    </source>
</evidence>
<dbReference type="InterPro" id="IPR002347">
    <property type="entry name" value="SDR_fam"/>
</dbReference>
<dbReference type="Pfam" id="PF00106">
    <property type="entry name" value="adh_short"/>
    <property type="match status" value="1"/>
</dbReference>